<dbReference type="InterPro" id="IPR032675">
    <property type="entry name" value="LRR_dom_sf"/>
</dbReference>
<sequence>MRDPRLVVRGCGVTTFWGIKDATVDYISIDLRDNCIKSFVHFGTHPKLVELRLGNNKIDCFMGLTRQPSLTVIDLEGNPIASHPLCRIMVLLVVGFSVTEINGIPVSDEEYRRARYFGYSAALAVSHGWNLQPEVRTPNEYRLIVEECRKSWRGAHAPEGATITLAHVLKRGEQTEWTKLSLENKARGAGIVPLNSEDIDQMLLHARKLEELLSDVKRRQADKLWCLREGIETEAVGGMTASELCCAESLLFTNGIRWRTNVNSDCDSDGFCRGALLFEGLLLVFLTFMSRARVAEFALSDIRVEYHSDFLRICGKGGAMFDVMFGSSQVLVSVYKLIYLRQGLTAPLLALNDNIEGTIKLLTNVADKGARMSQGQPVVDANMQASYQGRGNMGPPPNPAGMPLGLTFTGEGDLDASKTVDKTAHELKCTANGIHNNCIPSAVMGGFAESQQSIVMDDTCQNSSTWTQVTLPVDCTVDDTTLLCHSVQSHRNEKKNAPSFCMPCYHTNADRSPPTAPTMMLSGDEDAVSARSANPSTVRKRSARSSSVSKRDHQEAPGTALATSKLSGGEDAVSTRSTNPSTVRKRSARSSSVSKRDHQEAPGTALGTSKLSGGEDAVSTRSANPSTMRKRSARSSLVSKRDQQEAPGTALGTSKLSGGEDAVSTRSANPSTVRKRSARSSLVSKRDQQEAPGTALATSKLSGDEDAVSARSANPSTVRKRSARSSSVSKRDQQEAPGTALGTSKLSGGEDAVSTRSANPSTMRKRSARLPPTHGPSCRSDDGVPTAPSLLTPSEDAGCMDGRNLSPTLKQHVENNLPSSCNSDRCHAVGVSVVAVPTEAPPTSEGGASRGASPSSIQQRITCSSVTHQPARQGSADYTPATTTNEATSLSSHTNNSENVGIQSDTCEDEYQLPSLNCSHPSSVTSLHFVIPKLLVCDSNDPNFSENGMDAAALERLPPPIDLKRFLIALESDTSSD</sequence>
<organism evidence="2">
    <name type="scientific">Trypanosoma vivax (strain Y486)</name>
    <dbReference type="NCBI Taxonomy" id="1055687"/>
    <lineage>
        <taxon>Eukaryota</taxon>
        <taxon>Discoba</taxon>
        <taxon>Euglenozoa</taxon>
        <taxon>Kinetoplastea</taxon>
        <taxon>Metakinetoplastina</taxon>
        <taxon>Trypanosomatida</taxon>
        <taxon>Trypanosomatidae</taxon>
        <taxon>Trypanosoma</taxon>
        <taxon>Duttonella</taxon>
    </lineage>
</organism>
<feature type="compositionally biased region" description="Polar residues" evidence="1">
    <location>
        <begin position="880"/>
        <end position="901"/>
    </location>
</feature>
<proteinExistence type="predicted"/>
<dbReference type="SUPFAM" id="SSF52058">
    <property type="entry name" value="L domain-like"/>
    <property type="match status" value="1"/>
</dbReference>
<accession>G0U7A2</accession>
<dbReference type="AlphaFoldDB" id="G0U7A2"/>
<feature type="region of interest" description="Disordered" evidence="1">
    <location>
        <begin position="515"/>
        <end position="805"/>
    </location>
</feature>
<evidence type="ECO:0000313" key="2">
    <source>
        <dbReference type="EMBL" id="CCC51760.1"/>
    </source>
</evidence>
<reference evidence="2" key="1">
    <citation type="journal article" date="2012" name="Proc. Natl. Acad. Sci. U.S.A.">
        <title>Antigenic diversity is generated by distinct evolutionary mechanisms in African trypanosome species.</title>
        <authorList>
            <person name="Jackson A.P."/>
            <person name="Berry A."/>
            <person name="Aslett M."/>
            <person name="Allison H.C."/>
            <person name="Burton P."/>
            <person name="Vavrova-Anderson J."/>
            <person name="Brown R."/>
            <person name="Browne H."/>
            <person name="Corton N."/>
            <person name="Hauser H."/>
            <person name="Gamble J."/>
            <person name="Gilderthorp R."/>
            <person name="Marcello L."/>
            <person name="McQuillan J."/>
            <person name="Otto T.D."/>
            <person name="Quail M.A."/>
            <person name="Sanders M.J."/>
            <person name="van Tonder A."/>
            <person name="Ginger M.L."/>
            <person name="Field M.C."/>
            <person name="Barry J.D."/>
            <person name="Hertz-Fowler C."/>
            <person name="Berriman M."/>
        </authorList>
    </citation>
    <scope>NUCLEOTIDE SEQUENCE</scope>
    <source>
        <strain evidence="2">Y486</strain>
    </source>
</reference>
<feature type="compositionally biased region" description="Polar residues" evidence="1">
    <location>
        <begin position="852"/>
        <end position="872"/>
    </location>
</feature>
<name>G0U7A2_TRYVY</name>
<feature type="region of interest" description="Disordered" evidence="1">
    <location>
        <begin position="838"/>
        <end position="901"/>
    </location>
</feature>
<dbReference type="EMBL" id="HE573026">
    <property type="protein sequence ID" value="CCC51760.1"/>
    <property type="molecule type" value="Genomic_DNA"/>
</dbReference>
<dbReference type="Gene3D" id="3.80.10.10">
    <property type="entry name" value="Ribonuclease Inhibitor"/>
    <property type="match status" value="1"/>
</dbReference>
<dbReference type="VEuPathDB" id="TriTrypDB:TvY486_1008060"/>
<gene>
    <name evidence="2" type="ORF">TVY486_1008060</name>
</gene>
<evidence type="ECO:0000256" key="1">
    <source>
        <dbReference type="SAM" id="MobiDB-lite"/>
    </source>
</evidence>
<protein>
    <submittedName>
        <fullName evidence="2">Uncharacterized protein</fullName>
    </submittedName>
</protein>